<gene>
    <name evidence="1" type="ORF">M23134_03475</name>
</gene>
<dbReference type="AlphaFoldDB" id="A1ZN33"/>
<protein>
    <submittedName>
        <fullName evidence="1">Uncharacterized protein</fullName>
    </submittedName>
</protein>
<comment type="caution">
    <text evidence="1">The sequence shown here is derived from an EMBL/GenBank/DDBJ whole genome shotgun (WGS) entry which is preliminary data.</text>
</comment>
<dbReference type="RefSeq" id="WP_002698395.1">
    <property type="nucleotide sequence ID" value="NZ_AAWS01000017.1"/>
</dbReference>
<dbReference type="Proteomes" id="UP000004095">
    <property type="component" value="Unassembled WGS sequence"/>
</dbReference>
<accession>A1ZN33</accession>
<sequence length="79" mass="9514">MTNELNNKWTVLSNEEMNQVKGGMDGEDPTAFAQQNPDAFMDLWQNDPQKMAHWYQEAGYSRRQMVRHLRRFMRRYGRC</sequence>
<dbReference type="EMBL" id="AAWS01000017">
    <property type="protein sequence ID" value="EAY28214.1"/>
    <property type="molecule type" value="Genomic_DNA"/>
</dbReference>
<proteinExistence type="predicted"/>
<name>A1ZN33_MICM2</name>
<keyword evidence="2" id="KW-1185">Reference proteome</keyword>
<reference evidence="1 2" key="1">
    <citation type="submission" date="2007-01" db="EMBL/GenBank/DDBJ databases">
        <authorList>
            <person name="Haygood M."/>
            <person name="Podell S."/>
            <person name="Anderson C."/>
            <person name="Hopkinson B."/>
            <person name="Roe K."/>
            <person name="Barbeau K."/>
            <person name="Gaasterland T."/>
            <person name="Ferriera S."/>
            <person name="Johnson J."/>
            <person name="Kravitz S."/>
            <person name="Beeson K."/>
            <person name="Sutton G."/>
            <person name="Rogers Y.-H."/>
            <person name="Friedman R."/>
            <person name="Frazier M."/>
            <person name="Venter J.C."/>
        </authorList>
    </citation>
    <scope>NUCLEOTIDE SEQUENCE [LARGE SCALE GENOMIC DNA]</scope>
    <source>
        <strain evidence="1 2">ATCC 23134</strain>
    </source>
</reference>
<evidence type="ECO:0000313" key="2">
    <source>
        <dbReference type="Proteomes" id="UP000004095"/>
    </source>
</evidence>
<evidence type="ECO:0000313" key="1">
    <source>
        <dbReference type="EMBL" id="EAY28214.1"/>
    </source>
</evidence>
<organism evidence="1 2">
    <name type="scientific">Microscilla marina ATCC 23134</name>
    <dbReference type="NCBI Taxonomy" id="313606"/>
    <lineage>
        <taxon>Bacteria</taxon>
        <taxon>Pseudomonadati</taxon>
        <taxon>Bacteroidota</taxon>
        <taxon>Cytophagia</taxon>
        <taxon>Cytophagales</taxon>
        <taxon>Microscillaceae</taxon>
        <taxon>Microscilla</taxon>
    </lineage>
</organism>